<evidence type="ECO:0000313" key="1">
    <source>
        <dbReference type="EMBL" id="OLP94563.1"/>
    </source>
</evidence>
<evidence type="ECO:0000313" key="2">
    <source>
        <dbReference type="Proteomes" id="UP000186817"/>
    </source>
</evidence>
<accession>A0A1Q9DHB8</accession>
<dbReference type="Proteomes" id="UP000186817">
    <property type="component" value="Unassembled WGS sequence"/>
</dbReference>
<dbReference type="AlphaFoldDB" id="A0A1Q9DHB8"/>
<keyword evidence="2" id="KW-1185">Reference proteome</keyword>
<comment type="caution">
    <text evidence="1">The sequence shown here is derived from an EMBL/GenBank/DDBJ whole genome shotgun (WGS) entry which is preliminary data.</text>
</comment>
<sequence length="108" mass="11622">MVCHSYELCIALLDTITYAHGEYKDCAEGDGHDGGDCMGGGDSDVDVLMVMLEKPTKALVIVKPKMLIARRLMQANDDDKNGVDDPSLAADTLATPSGSYWAELTRSL</sequence>
<organism evidence="1 2">
    <name type="scientific">Symbiodinium microadriaticum</name>
    <name type="common">Dinoflagellate</name>
    <name type="synonym">Zooxanthella microadriatica</name>
    <dbReference type="NCBI Taxonomy" id="2951"/>
    <lineage>
        <taxon>Eukaryota</taxon>
        <taxon>Sar</taxon>
        <taxon>Alveolata</taxon>
        <taxon>Dinophyceae</taxon>
        <taxon>Suessiales</taxon>
        <taxon>Symbiodiniaceae</taxon>
        <taxon>Symbiodinium</taxon>
    </lineage>
</organism>
<proteinExistence type="predicted"/>
<reference evidence="1 2" key="1">
    <citation type="submission" date="2016-02" db="EMBL/GenBank/DDBJ databases">
        <title>Genome analysis of coral dinoflagellate symbionts highlights evolutionary adaptations to a symbiotic lifestyle.</title>
        <authorList>
            <person name="Aranda M."/>
            <person name="Li Y."/>
            <person name="Liew Y.J."/>
            <person name="Baumgarten S."/>
            <person name="Simakov O."/>
            <person name="Wilson M."/>
            <person name="Piel J."/>
            <person name="Ashoor H."/>
            <person name="Bougouffa S."/>
            <person name="Bajic V.B."/>
            <person name="Ryu T."/>
            <person name="Ravasi T."/>
            <person name="Bayer T."/>
            <person name="Micklem G."/>
            <person name="Kim H."/>
            <person name="Bhak J."/>
            <person name="Lajeunesse T.C."/>
            <person name="Voolstra C.R."/>
        </authorList>
    </citation>
    <scope>NUCLEOTIDE SEQUENCE [LARGE SCALE GENOMIC DNA]</scope>
    <source>
        <strain evidence="1 2">CCMP2467</strain>
    </source>
</reference>
<protein>
    <submittedName>
        <fullName evidence="1">Uncharacterized protein</fullName>
    </submittedName>
</protein>
<name>A0A1Q9DHB8_SYMMI</name>
<gene>
    <name evidence="1" type="ORF">AK812_SmicGene23395</name>
</gene>
<dbReference type="EMBL" id="LSRX01000537">
    <property type="protein sequence ID" value="OLP94563.1"/>
    <property type="molecule type" value="Genomic_DNA"/>
</dbReference>
<dbReference type="OrthoDB" id="10301231at2759"/>